<dbReference type="PANTHER" id="PTHR10849">
    <property type="entry name" value="NADH DEHYDROGENASE UBIQUINONE IRON-SULFUR PROTEIN 8, MITOCHONDRIAL"/>
    <property type="match status" value="1"/>
</dbReference>
<dbReference type="PANTHER" id="PTHR10849:SF35">
    <property type="entry name" value="FORMATE HYDROGENLYASE SUBUNIT 6-RELATED"/>
    <property type="match status" value="1"/>
</dbReference>
<dbReference type="PROSITE" id="PS00198">
    <property type="entry name" value="4FE4S_FER_1"/>
    <property type="match status" value="2"/>
</dbReference>
<dbReference type="GO" id="GO:0003954">
    <property type="term" value="F:NADH dehydrogenase activity"/>
    <property type="evidence" value="ECO:0007669"/>
    <property type="project" value="TreeGrafter"/>
</dbReference>
<dbReference type="RefSeq" id="WP_123351648.1">
    <property type="nucleotide sequence ID" value="NZ_CP027432.2"/>
</dbReference>
<reference evidence="10" key="1">
    <citation type="submission" date="2018-03" db="EMBL/GenBank/DDBJ databases">
        <title>A comparative analysis of the Nautiliaceae.</title>
        <authorList>
            <person name="Grosche A."/>
            <person name="Smedile F."/>
            <person name="Vetriani C."/>
        </authorList>
    </citation>
    <scope>NUCLEOTIDE SEQUENCE [LARGE SCALE GENOMIC DNA]</scope>
    <source>
        <strain evidence="10">TB6</strain>
    </source>
</reference>
<keyword evidence="1" id="KW-0004">4Fe-4S</keyword>
<name>A0AAJ4RDS9_9BACT</name>
<dbReference type="EMBL" id="RJVK01000001">
    <property type="protein sequence ID" value="ROR40734.1"/>
    <property type="molecule type" value="Genomic_DNA"/>
</dbReference>
<dbReference type="Proteomes" id="UP000298805">
    <property type="component" value="Chromosome"/>
</dbReference>
<dbReference type="AlphaFoldDB" id="A0AAJ4RDS9"/>
<reference evidence="7" key="3">
    <citation type="submission" date="2019-06" db="EMBL/GenBank/DDBJ databases">
        <title>A comparative analysis of the Nautiliaceae.</title>
        <authorList>
            <person name="Grosche A."/>
            <person name="Smedile F."/>
            <person name="Vetriani C."/>
        </authorList>
    </citation>
    <scope>NUCLEOTIDE SEQUENCE</scope>
    <source>
        <strain evidence="7">TB6</strain>
    </source>
</reference>
<feature type="domain" description="4Fe-4S ferredoxin-type" evidence="6">
    <location>
        <begin position="34"/>
        <end position="63"/>
    </location>
</feature>
<accession>A0AAJ4RDS9</accession>
<feature type="domain" description="4Fe-4S ferredoxin-type" evidence="6">
    <location>
        <begin position="66"/>
        <end position="96"/>
    </location>
</feature>
<evidence type="ECO:0000256" key="1">
    <source>
        <dbReference type="ARBA" id="ARBA00022485"/>
    </source>
</evidence>
<evidence type="ECO:0000259" key="6">
    <source>
        <dbReference type="PROSITE" id="PS51379"/>
    </source>
</evidence>
<dbReference type="Gene3D" id="3.30.70.3270">
    <property type="match status" value="1"/>
</dbReference>
<evidence type="ECO:0000313" key="10">
    <source>
        <dbReference type="Proteomes" id="UP000298805"/>
    </source>
</evidence>
<dbReference type="EMBL" id="CP027432">
    <property type="protein sequence ID" value="QCI28539.1"/>
    <property type="molecule type" value="Genomic_DNA"/>
</dbReference>
<organism evidence="8 9">
    <name type="scientific">Caminibacter pacificus</name>
    <dbReference type="NCBI Taxonomy" id="1424653"/>
    <lineage>
        <taxon>Bacteria</taxon>
        <taxon>Pseudomonadati</taxon>
        <taxon>Campylobacterota</taxon>
        <taxon>Epsilonproteobacteria</taxon>
        <taxon>Nautiliales</taxon>
        <taxon>Nautiliaceae</taxon>
        <taxon>Caminibacter</taxon>
    </lineage>
</organism>
<evidence type="ECO:0000256" key="4">
    <source>
        <dbReference type="ARBA" id="ARBA00023004"/>
    </source>
</evidence>
<dbReference type="GO" id="GO:0009060">
    <property type="term" value="P:aerobic respiration"/>
    <property type="evidence" value="ECO:0007669"/>
    <property type="project" value="TreeGrafter"/>
</dbReference>
<dbReference type="InterPro" id="IPR017900">
    <property type="entry name" value="4Fe4S_Fe_S_CS"/>
</dbReference>
<keyword evidence="5" id="KW-0411">Iron-sulfur</keyword>
<dbReference type="GO" id="GO:0051539">
    <property type="term" value="F:4 iron, 4 sulfur cluster binding"/>
    <property type="evidence" value="ECO:0007669"/>
    <property type="project" value="UniProtKB-KW"/>
</dbReference>
<evidence type="ECO:0000256" key="2">
    <source>
        <dbReference type="ARBA" id="ARBA00022723"/>
    </source>
</evidence>
<evidence type="ECO:0000256" key="5">
    <source>
        <dbReference type="ARBA" id="ARBA00023014"/>
    </source>
</evidence>
<gene>
    <name evidence="7" type="ORF">C6V80_06060</name>
    <name evidence="8" type="ORF">EDC58_0214</name>
</gene>
<keyword evidence="2" id="KW-0479">Metal-binding</keyword>
<dbReference type="SUPFAM" id="SSF54862">
    <property type="entry name" value="4Fe-4S ferredoxins"/>
    <property type="match status" value="1"/>
</dbReference>
<evidence type="ECO:0000256" key="3">
    <source>
        <dbReference type="ARBA" id="ARBA00022737"/>
    </source>
</evidence>
<keyword evidence="3" id="KW-0677">Repeat</keyword>
<protein>
    <submittedName>
        <fullName evidence="8">Formate hydrogenlyase subunit 6/NADH:ubiquinone oxidoreductase subunit I</fullName>
    </submittedName>
    <submittedName>
        <fullName evidence="7">Hydrogenase</fullName>
    </submittedName>
</protein>
<keyword evidence="4" id="KW-0408">Iron</keyword>
<evidence type="ECO:0000313" key="9">
    <source>
        <dbReference type="Proteomes" id="UP000272781"/>
    </source>
</evidence>
<dbReference type="InterPro" id="IPR010226">
    <property type="entry name" value="NADH_quinone_OxRdtase_chainI"/>
</dbReference>
<dbReference type="Proteomes" id="UP000272781">
    <property type="component" value="Unassembled WGS sequence"/>
</dbReference>
<reference evidence="8 9" key="2">
    <citation type="submission" date="2018-11" db="EMBL/GenBank/DDBJ databases">
        <title>Genomic Encyclopedia of Type Strains, Phase IV (KMG-IV): sequencing the most valuable type-strain genomes for metagenomic binning, comparative biology and taxonomic classification.</title>
        <authorList>
            <person name="Goeker M."/>
        </authorList>
    </citation>
    <scope>NUCLEOTIDE SEQUENCE [LARGE SCALE GENOMIC DNA]</scope>
    <source>
        <strain evidence="8 9">DSM 27783</strain>
    </source>
</reference>
<sequence length="171" mass="19462">MSGFLKIAIRNLLKGPTTDPYPFGDTFIPQKLRGKLKVDASECTACRTCEEVCPSGAIKITKNEGAYVHTTWYNTCCFCGNCEFFCPTGAIKLTTDFHTAHFQDEKYSFVTVAVIKETECKNCKTKFVPPSEALLKRAYNGIDIDLDELKLYCPECRKKIAFERLHLWLRH</sequence>
<evidence type="ECO:0000313" key="8">
    <source>
        <dbReference type="EMBL" id="ROR40734.1"/>
    </source>
</evidence>
<dbReference type="Pfam" id="PF00037">
    <property type="entry name" value="Fer4"/>
    <property type="match status" value="2"/>
</dbReference>
<evidence type="ECO:0000313" key="7">
    <source>
        <dbReference type="EMBL" id="QCI28539.1"/>
    </source>
</evidence>
<dbReference type="InterPro" id="IPR017896">
    <property type="entry name" value="4Fe4S_Fe-S-bd"/>
</dbReference>
<proteinExistence type="predicted"/>
<dbReference type="PROSITE" id="PS51379">
    <property type="entry name" value="4FE4S_FER_2"/>
    <property type="match status" value="2"/>
</dbReference>
<dbReference type="GO" id="GO:0016020">
    <property type="term" value="C:membrane"/>
    <property type="evidence" value="ECO:0007669"/>
    <property type="project" value="InterPro"/>
</dbReference>
<keyword evidence="10" id="KW-1185">Reference proteome</keyword>
<dbReference type="GO" id="GO:0046872">
    <property type="term" value="F:metal ion binding"/>
    <property type="evidence" value="ECO:0007669"/>
    <property type="project" value="UniProtKB-KW"/>
</dbReference>